<dbReference type="EMBL" id="MBFR01000237">
    <property type="protein sequence ID" value="PVU90834.1"/>
    <property type="molecule type" value="Genomic_DNA"/>
</dbReference>
<accession>A0A2T9YEX2</accession>
<gene>
    <name evidence="4" type="ORF">BB561_004690</name>
</gene>
<name>A0A2T9YEX2_9FUNG</name>
<dbReference type="GO" id="GO:0004756">
    <property type="term" value="F:selenide, water dikinase activity"/>
    <property type="evidence" value="ECO:0007669"/>
    <property type="project" value="TreeGrafter"/>
</dbReference>
<dbReference type="SUPFAM" id="SSF55326">
    <property type="entry name" value="PurM N-terminal domain-like"/>
    <property type="match status" value="1"/>
</dbReference>
<evidence type="ECO:0000313" key="4">
    <source>
        <dbReference type="EMBL" id="PVU90834.1"/>
    </source>
</evidence>
<dbReference type="PANTHER" id="PTHR10256:SF0">
    <property type="entry name" value="INACTIVE SELENIDE, WATER DIKINASE-LIKE PROTEIN-RELATED"/>
    <property type="match status" value="1"/>
</dbReference>
<reference evidence="4 5" key="1">
    <citation type="journal article" date="2018" name="MBio">
        <title>Comparative Genomics Reveals the Core Gene Toolbox for the Fungus-Insect Symbiosis.</title>
        <authorList>
            <person name="Wang Y."/>
            <person name="Stata M."/>
            <person name="Wang W."/>
            <person name="Stajich J.E."/>
            <person name="White M.M."/>
            <person name="Moncalvo J.M."/>
        </authorList>
    </citation>
    <scope>NUCLEOTIDE SEQUENCE [LARGE SCALE GENOMIC DNA]</scope>
    <source>
        <strain evidence="4 5">SWE-8-4</strain>
    </source>
</reference>
<dbReference type="InterPro" id="IPR036921">
    <property type="entry name" value="PurM-like_N_sf"/>
</dbReference>
<dbReference type="InterPro" id="IPR036676">
    <property type="entry name" value="PurM-like_C_sf"/>
</dbReference>
<keyword evidence="2" id="KW-0067">ATP-binding</keyword>
<dbReference type="InterPro" id="IPR010918">
    <property type="entry name" value="PurM-like_C_dom"/>
</dbReference>
<evidence type="ECO:0000256" key="1">
    <source>
        <dbReference type="ARBA" id="ARBA00022741"/>
    </source>
</evidence>
<keyword evidence="1" id="KW-0547">Nucleotide-binding</keyword>
<dbReference type="NCBIfam" id="TIGR00476">
    <property type="entry name" value="selD"/>
    <property type="match status" value="1"/>
</dbReference>
<dbReference type="Pfam" id="PF02769">
    <property type="entry name" value="AIRS_C"/>
    <property type="match status" value="1"/>
</dbReference>
<organism evidence="4 5">
    <name type="scientific">Smittium simulii</name>
    <dbReference type="NCBI Taxonomy" id="133385"/>
    <lineage>
        <taxon>Eukaryota</taxon>
        <taxon>Fungi</taxon>
        <taxon>Fungi incertae sedis</taxon>
        <taxon>Zoopagomycota</taxon>
        <taxon>Kickxellomycotina</taxon>
        <taxon>Harpellomycetes</taxon>
        <taxon>Harpellales</taxon>
        <taxon>Legeriomycetaceae</taxon>
        <taxon>Smittium</taxon>
    </lineage>
</organism>
<protein>
    <recommendedName>
        <fullName evidence="3">PurM-like C-terminal domain-containing protein</fullName>
    </recommendedName>
</protein>
<dbReference type="OrthoDB" id="409395at2759"/>
<feature type="domain" description="PurM-like C-terminal" evidence="3">
    <location>
        <begin position="72"/>
        <end position="233"/>
    </location>
</feature>
<evidence type="ECO:0000256" key="2">
    <source>
        <dbReference type="ARBA" id="ARBA00022840"/>
    </source>
</evidence>
<sequence length="266" mass="29222">MLMILGISQQLEPELKDPVVRLIMKGYFDAASEAGTIVTGGQTIRNPWFLLGGVASSVSEVSEIIRPINSIPGDVLVLTKPLGTRVAVNAHVSLYDPVKSNKLLGILTEEQVVECYNSAINSMIKLNKCAAALMKKYNAHAATDVTGFGILGHANQLALNQLSKVKFKIHTLPVFQYSLEINKLFDYGLLEGTSAETSGGLLISMSRENATQYIKELYELDNLEAYIVGDVISHYESNDLDNNNLENNCAYLDKEFLTIQVPYFGN</sequence>
<dbReference type="Proteomes" id="UP000245383">
    <property type="component" value="Unassembled WGS sequence"/>
</dbReference>
<evidence type="ECO:0000313" key="5">
    <source>
        <dbReference type="Proteomes" id="UP000245383"/>
    </source>
</evidence>
<dbReference type="PANTHER" id="PTHR10256">
    <property type="entry name" value="SELENIDE, WATER DIKINASE"/>
    <property type="match status" value="1"/>
</dbReference>
<dbReference type="STRING" id="133385.A0A2T9YEX2"/>
<keyword evidence="5" id="KW-1185">Reference proteome</keyword>
<proteinExistence type="predicted"/>
<dbReference type="Gene3D" id="3.90.650.10">
    <property type="entry name" value="PurM-like C-terminal domain"/>
    <property type="match status" value="1"/>
</dbReference>
<dbReference type="AlphaFoldDB" id="A0A2T9YEX2"/>
<evidence type="ECO:0000259" key="3">
    <source>
        <dbReference type="Pfam" id="PF02769"/>
    </source>
</evidence>
<comment type="caution">
    <text evidence="4">The sequence shown here is derived from an EMBL/GenBank/DDBJ whole genome shotgun (WGS) entry which is preliminary data.</text>
</comment>
<dbReference type="GO" id="GO:0005524">
    <property type="term" value="F:ATP binding"/>
    <property type="evidence" value="ECO:0007669"/>
    <property type="project" value="UniProtKB-KW"/>
</dbReference>
<dbReference type="SUPFAM" id="SSF56042">
    <property type="entry name" value="PurM C-terminal domain-like"/>
    <property type="match status" value="1"/>
</dbReference>
<dbReference type="GO" id="GO:0016260">
    <property type="term" value="P:selenocysteine biosynthetic process"/>
    <property type="evidence" value="ECO:0007669"/>
    <property type="project" value="TreeGrafter"/>
</dbReference>
<dbReference type="GO" id="GO:0005737">
    <property type="term" value="C:cytoplasm"/>
    <property type="evidence" value="ECO:0007669"/>
    <property type="project" value="TreeGrafter"/>
</dbReference>
<dbReference type="InterPro" id="IPR004536">
    <property type="entry name" value="SPS/SelD"/>
</dbReference>